<dbReference type="Gene3D" id="3.40.50.720">
    <property type="entry name" value="NAD(P)-binding Rossmann-like Domain"/>
    <property type="match status" value="1"/>
</dbReference>
<dbReference type="AlphaFoldDB" id="A0A5D0UBS2"/>
<evidence type="ECO:0000256" key="3">
    <source>
        <dbReference type="RuleBase" id="RU000363"/>
    </source>
</evidence>
<dbReference type="PRINTS" id="PR00081">
    <property type="entry name" value="GDHRDH"/>
</dbReference>
<comment type="similarity">
    <text evidence="1 3">Belongs to the short-chain dehydrogenases/reductases (SDR) family.</text>
</comment>
<dbReference type="GO" id="GO:0016491">
    <property type="term" value="F:oxidoreductase activity"/>
    <property type="evidence" value="ECO:0007669"/>
    <property type="project" value="UniProtKB-KW"/>
</dbReference>
<name>A0A5D0UBS2_9ACTN</name>
<dbReference type="PROSITE" id="PS00061">
    <property type="entry name" value="ADH_SHORT"/>
    <property type="match status" value="1"/>
</dbReference>
<organism evidence="4 5">
    <name type="scientific">Actinomadura syzygii</name>
    <dbReference type="NCBI Taxonomy" id="1427538"/>
    <lineage>
        <taxon>Bacteria</taxon>
        <taxon>Bacillati</taxon>
        <taxon>Actinomycetota</taxon>
        <taxon>Actinomycetes</taxon>
        <taxon>Streptosporangiales</taxon>
        <taxon>Thermomonosporaceae</taxon>
        <taxon>Actinomadura</taxon>
    </lineage>
</organism>
<evidence type="ECO:0000313" key="5">
    <source>
        <dbReference type="Proteomes" id="UP000322634"/>
    </source>
</evidence>
<evidence type="ECO:0000256" key="1">
    <source>
        <dbReference type="ARBA" id="ARBA00006484"/>
    </source>
</evidence>
<dbReference type="Pfam" id="PF00106">
    <property type="entry name" value="adh_short"/>
    <property type="match status" value="1"/>
</dbReference>
<dbReference type="Proteomes" id="UP000322634">
    <property type="component" value="Unassembled WGS sequence"/>
</dbReference>
<evidence type="ECO:0000313" key="4">
    <source>
        <dbReference type="EMBL" id="TYC15206.1"/>
    </source>
</evidence>
<dbReference type="InterPro" id="IPR002347">
    <property type="entry name" value="SDR_fam"/>
</dbReference>
<dbReference type="PRINTS" id="PR00080">
    <property type="entry name" value="SDRFAMILY"/>
</dbReference>
<keyword evidence="2" id="KW-0560">Oxidoreductase</keyword>
<dbReference type="PANTHER" id="PTHR44196">
    <property type="entry name" value="DEHYDROGENASE/REDUCTASE SDR FAMILY MEMBER 7B"/>
    <property type="match status" value="1"/>
</dbReference>
<dbReference type="InterPro" id="IPR036291">
    <property type="entry name" value="NAD(P)-bd_dom_sf"/>
</dbReference>
<protein>
    <submittedName>
        <fullName evidence="4">SDR family NAD(P)-dependent oxidoreductase</fullName>
    </submittedName>
</protein>
<sequence>MNTALSDTPSARTALITGASRGLGLALARTLARDGWRVVADARDADALKAALGEIEGDVTAIPGDVTDPAHRAALVQAAGSGIDLLVNNASTLGPTPLPRLADLPVADLAATFATNVLAPLALIQDVLPRLRGRRGAVLNISSDAAVEDYATWGGYGASKAALEQLSNVLAAEEPDVAVWWADPGEMNTAMLRAAGEDADAAPPPKEAAAALLRLVAEHLPSGRYRVVPGGVGGRPPTMIRAADLAGAR</sequence>
<reference evidence="4 5" key="1">
    <citation type="submission" date="2019-08" db="EMBL/GenBank/DDBJ databases">
        <title>Actinomadura sp. nov. CYP1-5 isolated from mountain soil.</title>
        <authorList>
            <person name="Songsumanus A."/>
            <person name="Kuncharoen N."/>
            <person name="Kudo T."/>
            <person name="Yuki M."/>
            <person name="Igarashi Y."/>
            <person name="Tanasupawat S."/>
        </authorList>
    </citation>
    <scope>NUCLEOTIDE SEQUENCE [LARGE SCALE GENOMIC DNA]</scope>
    <source>
        <strain evidence="4 5">GKU157</strain>
    </source>
</reference>
<dbReference type="SUPFAM" id="SSF51735">
    <property type="entry name" value="NAD(P)-binding Rossmann-fold domains"/>
    <property type="match status" value="1"/>
</dbReference>
<accession>A0A5D0UBS2</accession>
<dbReference type="OrthoDB" id="9775296at2"/>
<gene>
    <name evidence="4" type="ORF">FXF65_14055</name>
</gene>
<proteinExistence type="inferred from homology"/>
<dbReference type="InterPro" id="IPR020904">
    <property type="entry name" value="Sc_DH/Rdtase_CS"/>
</dbReference>
<evidence type="ECO:0000256" key="2">
    <source>
        <dbReference type="ARBA" id="ARBA00023002"/>
    </source>
</evidence>
<keyword evidence="5" id="KW-1185">Reference proteome</keyword>
<dbReference type="RefSeq" id="WP_148350351.1">
    <property type="nucleotide sequence ID" value="NZ_JBHSBF010000027.1"/>
</dbReference>
<dbReference type="EMBL" id="VSFF01000005">
    <property type="protein sequence ID" value="TYC15206.1"/>
    <property type="molecule type" value="Genomic_DNA"/>
</dbReference>
<comment type="caution">
    <text evidence="4">The sequence shown here is derived from an EMBL/GenBank/DDBJ whole genome shotgun (WGS) entry which is preliminary data.</text>
</comment>
<dbReference type="GO" id="GO:0016020">
    <property type="term" value="C:membrane"/>
    <property type="evidence" value="ECO:0007669"/>
    <property type="project" value="TreeGrafter"/>
</dbReference>
<dbReference type="PANTHER" id="PTHR44196:SF1">
    <property type="entry name" value="DEHYDROGENASE_REDUCTASE SDR FAMILY MEMBER 7B"/>
    <property type="match status" value="1"/>
</dbReference>